<reference evidence="1" key="1">
    <citation type="submission" date="2013-11" db="EMBL/GenBank/DDBJ databases">
        <title>Microbial diversity, functional groups and degradation webs in Northern and Southern Mediterranean and Red Sea marine crude oil polluted sites.</title>
        <authorList>
            <person name="Daffonchio D."/>
            <person name="Mapelli F."/>
            <person name="Ferrer M."/>
            <person name="Richter M."/>
            <person name="Cherif A."/>
            <person name="Malkawi H.I."/>
            <person name="Yakimov M.M."/>
            <person name="Abdel-Fattah Y.R."/>
            <person name="Blaghen M."/>
            <person name="Golyshin P.N."/>
            <person name="Kalogerakis N."/>
            <person name="Boon N."/>
            <person name="Magagnini M."/>
            <person name="Fava F."/>
        </authorList>
    </citation>
    <scope>NUCLEOTIDE SEQUENCE</scope>
</reference>
<accession>A0A1B6NTD2</accession>
<evidence type="ECO:0000313" key="1">
    <source>
        <dbReference type="EMBL" id="KTF06561.1"/>
    </source>
</evidence>
<proteinExistence type="predicted"/>
<dbReference type="AlphaFoldDB" id="A0A1B6NTD2"/>
<dbReference type="EMBL" id="AYSL01001080">
    <property type="protein sequence ID" value="KTF06561.1"/>
    <property type="molecule type" value="Genomic_DNA"/>
</dbReference>
<comment type="caution">
    <text evidence="1">The sequence shown here is derived from an EMBL/GenBank/DDBJ whole genome shotgun (WGS) entry which is preliminary data.</text>
</comment>
<sequence>MGTWTPLRPLTSRPPKNRLLVSSVLSICDDQVWPAQSARKV</sequence>
<protein>
    <submittedName>
        <fullName evidence="1">Uncharacterized protein</fullName>
    </submittedName>
</protein>
<gene>
    <name evidence="1" type="ORF">MGSAQ_001943</name>
</gene>
<organism evidence="1">
    <name type="scientific">marine sediment metagenome</name>
    <dbReference type="NCBI Taxonomy" id="412755"/>
    <lineage>
        <taxon>unclassified sequences</taxon>
        <taxon>metagenomes</taxon>
        <taxon>ecological metagenomes</taxon>
    </lineage>
</organism>
<name>A0A1B6NTD2_9ZZZZ</name>